<evidence type="ECO:0000313" key="6">
    <source>
        <dbReference type="Proteomes" id="UP000029121"/>
    </source>
</evidence>
<dbReference type="InterPro" id="IPR002219">
    <property type="entry name" value="PKC_DAG/PE"/>
</dbReference>
<gene>
    <name evidence="5" type="ORF">CARUB_v10016142mg</name>
</gene>
<organism evidence="5 6">
    <name type="scientific">Capsella rubella</name>
    <dbReference type="NCBI Taxonomy" id="81985"/>
    <lineage>
        <taxon>Eukaryota</taxon>
        <taxon>Viridiplantae</taxon>
        <taxon>Streptophyta</taxon>
        <taxon>Embryophyta</taxon>
        <taxon>Tracheophyta</taxon>
        <taxon>Spermatophyta</taxon>
        <taxon>Magnoliopsida</taxon>
        <taxon>eudicotyledons</taxon>
        <taxon>Gunneridae</taxon>
        <taxon>Pentapetalae</taxon>
        <taxon>rosids</taxon>
        <taxon>malvids</taxon>
        <taxon>Brassicales</taxon>
        <taxon>Brassicaceae</taxon>
        <taxon>Camelineae</taxon>
        <taxon>Capsella</taxon>
    </lineage>
</organism>
<dbReference type="InterPro" id="IPR053192">
    <property type="entry name" value="Vacuole_Formation_Reg"/>
</dbReference>
<evidence type="ECO:0000313" key="5">
    <source>
        <dbReference type="EMBL" id="EOA29688.1"/>
    </source>
</evidence>
<keyword evidence="2" id="KW-0677">Repeat</keyword>
<accession>R0I014</accession>
<sequence>MAMGKVVEMPCLDHNLSRVTFGVEDKPSCDGCGGTEGVGLACKRCNLQAHEECIEWSLKFAGHSNHHLRKVSPETLDYTNGKCHLCGEIPSKAFYHCSICDFSIDEYCKINGRCSVFDGRSHKHPFILLPRQISFICNACGLVGECNPYVCIECNLMIHRDCIDLPRIININRHDHRISLTYHLGRGNWEPCGVCRKKIDWSIGAFYCKRCPNYAVHSKCATKFKVWDMKELEDVPEKEEKIKDPYEEINGEKEIIHFSHEQHNLILCEDRVVDSKMIHCFACFLPIYDDMYYKCVQCDFFHPLYLTLEESKSCVACGLHSPNVLSCIVCDFALDINCATLPAKVKHRCDDHFLSLCLGGNNGTGELWCDICETKTDPKVWFYTCADCGVTLHIKCVLGDLYYLKPINYSYRKHSYYYVRDISVLQKATPWTEKGYFQGGAIPNSSMTRPFCSICKLRCTFPAFLESHSKELSQRVCSLECLFSRGTQFQSCPSSSSSSALSRNLQGELEITNL</sequence>
<dbReference type="EMBL" id="KB870807">
    <property type="protein sequence ID" value="EOA29688.1"/>
    <property type="molecule type" value="Genomic_DNA"/>
</dbReference>
<evidence type="ECO:0000256" key="2">
    <source>
        <dbReference type="ARBA" id="ARBA00022737"/>
    </source>
</evidence>
<dbReference type="PANTHER" id="PTHR32410:SF176">
    <property type="entry name" value="CHP-RICH ZINC FINGER PROTEIN-LIKE-RELATED"/>
    <property type="match status" value="1"/>
</dbReference>
<keyword evidence="6" id="KW-1185">Reference proteome</keyword>
<dbReference type="InterPro" id="IPR046349">
    <property type="entry name" value="C1-like_sf"/>
</dbReference>
<reference evidence="6" key="1">
    <citation type="journal article" date="2013" name="Nat. Genet.">
        <title>The Capsella rubella genome and the genomic consequences of rapid mating system evolution.</title>
        <authorList>
            <person name="Slotte T."/>
            <person name="Hazzouri K.M."/>
            <person name="Agren J.A."/>
            <person name="Koenig D."/>
            <person name="Maumus F."/>
            <person name="Guo Y.L."/>
            <person name="Steige K."/>
            <person name="Platts A.E."/>
            <person name="Escobar J.S."/>
            <person name="Newman L.K."/>
            <person name="Wang W."/>
            <person name="Mandakova T."/>
            <person name="Vello E."/>
            <person name="Smith L.M."/>
            <person name="Henz S.R."/>
            <person name="Steffen J."/>
            <person name="Takuno S."/>
            <person name="Brandvain Y."/>
            <person name="Coop G."/>
            <person name="Andolfatto P."/>
            <person name="Hu T.T."/>
            <person name="Blanchette M."/>
            <person name="Clark R.M."/>
            <person name="Quesneville H."/>
            <person name="Nordborg M."/>
            <person name="Gaut B.S."/>
            <person name="Lysak M.A."/>
            <person name="Jenkins J."/>
            <person name="Grimwood J."/>
            <person name="Chapman J."/>
            <person name="Prochnik S."/>
            <person name="Shu S."/>
            <person name="Rokhsar D."/>
            <person name="Schmutz J."/>
            <person name="Weigel D."/>
            <person name="Wright S.I."/>
        </authorList>
    </citation>
    <scope>NUCLEOTIDE SEQUENCE [LARGE SCALE GENOMIC DNA]</scope>
    <source>
        <strain evidence="6">cv. Monte Gargano</strain>
    </source>
</reference>
<evidence type="ECO:0000259" key="4">
    <source>
        <dbReference type="PROSITE" id="PS50081"/>
    </source>
</evidence>
<dbReference type="Pfam" id="PF22926">
    <property type="entry name" value="C1-like_CT"/>
    <property type="match status" value="1"/>
</dbReference>
<dbReference type="Proteomes" id="UP000029121">
    <property type="component" value="Unassembled WGS sequence"/>
</dbReference>
<dbReference type="InterPro" id="IPR054483">
    <property type="entry name" value="DC1-like_CT"/>
</dbReference>
<dbReference type="AlphaFoldDB" id="R0I014"/>
<keyword evidence="1" id="KW-0479">Metal-binding</keyword>
<dbReference type="Pfam" id="PF03107">
    <property type="entry name" value="C1_2"/>
    <property type="match status" value="5"/>
</dbReference>
<proteinExistence type="predicted"/>
<keyword evidence="3" id="KW-0862">Zinc</keyword>
<name>R0I014_9BRAS</name>
<evidence type="ECO:0000256" key="3">
    <source>
        <dbReference type="ARBA" id="ARBA00022833"/>
    </source>
</evidence>
<dbReference type="SUPFAM" id="SSF57889">
    <property type="entry name" value="Cysteine-rich domain"/>
    <property type="match status" value="4"/>
</dbReference>
<dbReference type="PROSITE" id="PS50081">
    <property type="entry name" value="ZF_DAG_PE_2"/>
    <property type="match status" value="1"/>
</dbReference>
<dbReference type="InterPro" id="IPR004146">
    <property type="entry name" value="DC1"/>
</dbReference>
<dbReference type="PANTHER" id="PTHR32410">
    <property type="entry name" value="CYSTEINE/HISTIDINE-RICH C1 DOMAIN FAMILY PROTEIN"/>
    <property type="match status" value="1"/>
</dbReference>
<feature type="domain" description="Phorbol-ester/DAG-type" evidence="4">
    <location>
        <begin position="13"/>
        <end position="61"/>
    </location>
</feature>
<protein>
    <recommendedName>
        <fullName evidence="4">Phorbol-ester/DAG-type domain-containing protein</fullName>
    </recommendedName>
</protein>
<dbReference type="GO" id="GO:0046872">
    <property type="term" value="F:metal ion binding"/>
    <property type="evidence" value="ECO:0007669"/>
    <property type="project" value="UniProtKB-KW"/>
</dbReference>
<evidence type="ECO:0000256" key="1">
    <source>
        <dbReference type="ARBA" id="ARBA00022723"/>
    </source>
</evidence>